<feature type="compositionally biased region" description="Basic and acidic residues" evidence="1">
    <location>
        <begin position="11"/>
        <end position="21"/>
    </location>
</feature>
<proteinExistence type="predicted"/>
<keyword evidence="3" id="KW-1185">Reference proteome</keyword>
<dbReference type="Proteomes" id="UP000649617">
    <property type="component" value="Unassembled WGS sequence"/>
</dbReference>
<feature type="compositionally biased region" description="Basic residues" evidence="1">
    <location>
        <begin position="327"/>
        <end position="349"/>
    </location>
</feature>
<reference evidence="2" key="1">
    <citation type="submission" date="2021-02" db="EMBL/GenBank/DDBJ databases">
        <authorList>
            <person name="Dougan E. K."/>
            <person name="Rhodes N."/>
            <person name="Thang M."/>
            <person name="Chan C."/>
        </authorList>
    </citation>
    <scope>NUCLEOTIDE SEQUENCE</scope>
</reference>
<organism evidence="2 3">
    <name type="scientific">Symbiodinium pilosum</name>
    <name type="common">Dinoflagellate</name>
    <dbReference type="NCBI Taxonomy" id="2952"/>
    <lineage>
        <taxon>Eukaryota</taxon>
        <taxon>Sar</taxon>
        <taxon>Alveolata</taxon>
        <taxon>Dinophyceae</taxon>
        <taxon>Suessiales</taxon>
        <taxon>Symbiodiniaceae</taxon>
        <taxon>Symbiodinium</taxon>
    </lineage>
</organism>
<protein>
    <submittedName>
        <fullName evidence="2">Uncharacterized protein</fullName>
    </submittedName>
</protein>
<dbReference type="OrthoDB" id="439498at2759"/>
<sequence>MKYEAGSPQDGRGRDLEESMPTKRSQSPTYWKLRRYFQPKKCGALKCSKEALEMYKTDEGKEKLRSLLKEHGDFKTLEMEVKKWNRKTLSKLKQGGWYTKHYLISECHWTKAMVAAAWEWARNHGRLRVNKIHQEEEAWLVLSESFQLADETGQEIDLRGTLEAEDDSGFLLGNDLPGIDGSATDLALATSGTTNVGEGAAVTCGAASFTIIFPSLAQNAAPTSILAGFIEVLGRKIDSCEDVIERLDDQSGARAKELKDQIVLNLKVMKGYYKDLTKKQSDSLCTVVDKSYAEITKQDVVINNYIVRSKSVKKGPSSKAAGAPKGSKGRSSKEKAKRSKKAKGCKRLD</sequence>
<feature type="region of interest" description="Disordered" evidence="1">
    <location>
        <begin position="311"/>
        <end position="349"/>
    </location>
</feature>
<evidence type="ECO:0000313" key="3">
    <source>
        <dbReference type="Proteomes" id="UP000649617"/>
    </source>
</evidence>
<dbReference type="EMBL" id="CAJNIZ010008260">
    <property type="protein sequence ID" value="CAE7265711.1"/>
    <property type="molecule type" value="Genomic_DNA"/>
</dbReference>
<dbReference type="AlphaFoldDB" id="A0A812MGD4"/>
<evidence type="ECO:0000256" key="1">
    <source>
        <dbReference type="SAM" id="MobiDB-lite"/>
    </source>
</evidence>
<accession>A0A812MGD4</accession>
<feature type="region of interest" description="Disordered" evidence="1">
    <location>
        <begin position="1"/>
        <end position="28"/>
    </location>
</feature>
<name>A0A812MGD4_SYMPI</name>
<evidence type="ECO:0000313" key="2">
    <source>
        <dbReference type="EMBL" id="CAE7265711.1"/>
    </source>
</evidence>
<gene>
    <name evidence="2" type="ORF">SPIL2461_LOCUS5726</name>
</gene>
<comment type="caution">
    <text evidence="2">The sequence shown here is derived from an EMBL/GenBank/DDBJ whole genome shotgun (WGS) entry which is preliminary data.</text>
</comment>